<accession>A0AAD9WHJ4</accession>
<dbReference type="GO" id="GO:0046475">
    <property type="term" value="P:glycerophospholipid catabolic process"/>
    <property type="evidence" value="ECO:0007669"/>
    <property type="project" value="TreeGrafter"/>
</dbReference>
<dbReference type="SUPFAM" id="SSF52151">
    <property type="entry name" value="FabD/lysophospholipase-like"/>
    <property type="match status" value="1"/>
</dbReference>
<dbReference type="GO" id="GO:0004623">
    <property type="term" value="F:phospholipase A2 activity"/>
    <property type="evidence" value="ECO:0007669"/>
    <property type="project" value="TreeGrafter"/>
</dbReference>
<protein>
    <recommendedName>
        <fullName evidence="2 9">Lysophospholipase</fullName>
        <ecNumber evidence="2 9">3.1.1.5</ecNumber>
    </recommendedName>
</protein>
<evidence type="ECO:0000256" key="1">
    <source>
        <dbReference type="ARBA" id="ARBA00008780"/>
    </source>
</evidence>
<dbReference type="PANTHER" id="PTHR10728">
    <property type="entry name" value="CYTOSOLIC PHOSPHOLIPASE A2"/>
    <property type="match status" value="1"/>
</dbReference>
<dbReference type="Proteomes" id="UP001285354">
    <property type="component" value="Unassembled WGS sequence"/>
</dbReference>
<name>A0AAD9WHJ4_9HELO</name>
<evidence type="ECO:0000256" key="9">
    <source>
        <dbReference type="RuleBase" id="RU362103"/>
    </source>
</evidence>
<dbReference type="Pfam" id="PF01735">
    <property type="entry name" value="PLA2_B"/>
    <property type="match status" value="1"/>
</dbReference>
<organism evidence="11 12">
    <name type="scientific">Diplocarpon rosae</name>
    <dbReference type="NCBI Taxonomy" id="946125"/>
    <lineage>
        <taxon>Eukaryota</taxon>
        <taxon>Fungi</taxon>
        <taxon>Dikarya</taxon>
        <taxon>Ascomycota</taxon>
        <taxon>Pezizomycotina</taxon>
        <taxon>Leotiomycetes</taxon>
        <taxon>Helotiales</taxon>
        <taxon>Drepanopezizaceae</taxon>
        <taxon>Diplocarpon</taxon>
    </lineage>
</organism>
<dbReference type="PANTHER" id="PTHR10728:SF33">
    <property type="entry name" value="LYSOPHOSPHOLIPASE 1-RELATED"/>
    <property type="match status" value="1"/>
</dbReference>
<feature type="chain" id="PRO_5041770270" description="Lysophospholipase" evidence="9">
    <location>
        <begin position="18"/>
        <end position="546"/>
    </location>
</feature>
<dbReference type="InterPro" id="IPR002642">
    <property type="entry name" value="LysoPLipase_cat_dom"/>
</dbReference>
<dbReference type="GO" id="GO:0005829">
    <property type="term" value="C:cytosol"/>
    <property type="evidence" value="ECO:0007669"/>
    <property type="project" value="TreeGrafter"/>
</dbReference>
<evidence type="ECO:0000256" key="7">
    <source>
        <dbReference type="ARBA" id="ARBA00023180"/>
    </source>
</evidence>
<keyword evidence="5 8" id="KW-0442">Lipid degradation</keyword>
<dbReference type="Gene3D" id="3.40.1090.10">
    <property type="entry name" value="Cytosolic phospholipase A2 catalytic domain"/>
    <property type="match status" value="1"/>
</dbReference>
<comment type="catalytic activity">
    <reaction evidence="9">
        <text>a 1-acyl-sn-glycero-3-phosphocholine + H2O = sn-glycerol 3-phosphocholine + a fatty acid + H(+)</text>
        <dbReference type="Rhea" id="RHEA:15177"/>
        <dbReference type="ChEBI" id="CHEBI:15377"/>
        <dbReference type="ChEBI" id="CHEBI:15378"/>
        <dbReference type="ChEBI" id="CHEBI:16870"/>
        <dbReference type="ChEBI" id="CHEBI:28868"/>
        <dbReference type="ChEBI" id="CHEBI:58168"/>
        <dbReference type="EC" id="3.1.1.5"/>
    </reaction>
</comment>
<comment type="similarity">
    <text evidence="1 9">Belongs to the lysophospholipase family.</text>
</comment>
<comment type="caution">
    <text evidence="11">The sequence shown here is derived from an EMBL/GenBank/DDBJ whole genome shotgun (WGS) entry which is preliminary data.</text>
</comment>
<sequence>MLVSCVLSLLLAAWVHAGVGYTPQVATCPTTSLVRAADGLSDNEELFRAARKALADEALKLWLARTDSAFDTGELPTASSSYGYVALTTSGGGYRSLLSGAGVIQALDGRDSSVSTSGLYQALTYQAGLSGGAWLLSSLAGNNYPTISYLKEKLWKRAFEDSLLVPANPLVALAYSEIQRDITEKESVGFDTTLTDPWGRLLSYQLLEGPFGGFETTLSSITEFSNFTSYAVPFPLITALGTKVWEGLCVPGPNATTYEFSPYEFGSWDKDVSAFTPTKYLGTTMKEGKPTGTCTTNYDNLGYILGTSSSLFNELCFSFPRPENLTTVLEETLAGLLNNVHDLSNTDLFATYRNPFYNYLSSTATPNVANNVSAQDYLSLVDGGQSLQNNPIFPLLQPDRNVSVIFVNDNSADLSTNYPNGSEILTTYVQSLNAGLTRMPFIPSVEIFLSMGLNTKATFFGCNDFDKVTIVYLPNTNYSYASGTSTAQLAYSEEETDSMITNGQQIATQGGDSGWATCLGCAVMMKTGQALPGACPACFEEYCYYD</sequence>
<evidence type="ECO:0000313" key="12">
    <source>
        <dbReference type="Proteomes" id="UP001285354"/>
    </source>
</evidence>
<dbReference type="EMBL" id="JAUBYV010000001">
    <property type="protein sequence ID" value="KAK2629599.1"/>
    <property type="molecule type" value="Genomic_DNA"/>
</dbReference>
<keyword evidence="3 9" id="KW-0732">Signal</keyword>
<dbReference type="PROSITE" id="PS51210">
    <property type="entry name" value="PLA2C"/>
    <property type="match status" value="1"/>
</dbReference>
<feature type="signal peptide" evidence="9">
    <location>
        <begin position="1"/>
        <end position="17"/>
    </location>
</feature>
<evidence type="ECO:0000259" key="10">
    <source>
        <dbReference type="PROSITE" id="PS51210"/>
    </source>
</evidence>
<proteinExistence type="inferred from homology"/>
<dbReference type="InterPro" id="IPR016035">
    <property type="entry name" value="Acyl_Trfase/lysoPLipase"/>
</dbReference>
<evidence type="ECO:0000256" key="8">
    <source>
        <dbReference type="PROSITE-ProRule" id="PRU00555"/>
    </source>
</evidence>
<evidence type="ECO:0000256" key="5">
    <source>
        <dbReference type="ARBA" id="ARBA00022963"/>
    </source>
</evidence>
<keyword evidence="7" id="KW-0325">Glycoprotein</keyword>
<dbReference type="SMART" id="SM00022">
    <property type="entry name" value="PLAc"/>
    <property type="match status" value="1"/>
</dbReference>
<evidence type="ECO:0000256" key="4">
    <source>
        <dbReference type="ARBA" id="ARBA00022801"/>
    </source>
</evidence>
<evidence type="ECO:0000256" key="2">
    <source>
        <dbReference type="ARBA" id="ARBA00013274"/>
    </source>
</evidence>
<reference evidence="11" key="1">
    <citation type="submission" date="2023-06" db="EMBL/GenBank/DDBJ databases">
        <title>Draft genome of Marssonina rosae.</title>
        <authorList>
            <person name="Cheng Q."/>
        </authorList>
    </citation>
    <scope>NUCLEOTIDE SEQUENCE</scope>
    <source>
        <strain evidence="11">R4</strain>
    </source>
</reference>
<evidence type="ECO:0000256" key="6">
    <source>
        <dbReference type="ARBA" id="ARBA00023098"/>
    </source>
</evidence>
<gene>
    <name evidence="11" type="ORF">QTJ16_000419</name>
</gene>
<evidence type="ECO:0000313" key="11">
    <source>
        <dbReference type="EMBL" id="KAK2629599.1"/>
    </source>
</evidence>
<keyword evidence="4 8" id="KW-0378">Hydrolase</keyword>
<dbReference type="GO" id="GO:0005783">
    <property type="term" value="C:endoplasmic reticulum"/>
    <property type="evidence" value="ECO:0007669"/>
    <property type="project" value="TreeGrafter"/>
</dbReference>
<dbReference type="AlphaFoldDB" id="A0AAD9WHJ4"/>
<keyword evidence="12" id="KW-1185">Reference proteome</keyword>
<evidence type="ECO:0000256" key="3">
    <source>
        <dbReference type="ARBA" id="ARBA00022729"/>
    </source>
</evidence>
<feature type="domain" description="PLA2c" evidence="10">
    <location>
        <begin position="27"/>
        <end position="546"/>
    </location>
</feature>
<dbReference type="GO" id="GO:0004622">
    <property type="term" value="F:phosphatidylcholine lysophospholipase activity"/>
    <property type="evidence" value="ECO:0007669"/>
    <property type="project" value="UniProtKB-EC"/>
</dbReference>
<keyword evidence="6 8" id="KW-0443">Lipid metabolism</keyword>
<dbReference type="EC" id="3.1.1.5" evidence="2 9"/>